<dbReference type="PANTHER" id="PTHR46546:SF4">
    <property type="entry name" value="SHEWANELLA-LIKE PROTEIN PHOSPHATASE 1"/>
    <property type="match status" value="1"/>
</dbReference>
<sequence length="375" mass="42696">MLSSALLLSQNESDSKTSKKKSSITNKGKSLQLNGKDGPYIIGDTLFVVTAENKLIGTPRFRRDSLVVRVDNSHDDEFYLTLHKDYEVPKSVHKESEKMIVISDIEGNFNAFSSFLYANKVIDEEHNWIYGNGKLVLVGDFVDRGKNVTQVLWLIYNLDHQAKKAGGMVHFILGNHEVMNFHGDFRYNLGKYIRVAQDISRQGDEKEAIKYLYSKNSELGKWLASKNIIEKIGDYLFVHAGLSPELLAFKLSLKDINAKVRKQYFGFEDNLDKSTQFLYGRLGPFWYRGLVTSTKRYSQIDEDQLDDLLDYYDAKKIVIGHTVVKTISSDFDGKIIRTDVKHGDKKFSGKTQGLLIEDGDEYIVDAKGSKTELED</sequence>
<dbReference type="Gene3D" id="3.60.21.10">
    <property type="match status" value="1"/>
</dbReference>
<gene>
    <name evidence="3" type="ORF">ACFOSX_14885</name>
</gene>
<dbReference type="InterPro" id="IPR029052">
    <property type="entry name" value="Metallo-depent_PP-like"/>
</dbReference>
<keyword evidence="4" id="KW-1185">Reference proteome</keyword>
<dbReference type="PANTHER" id="PTHR46546">
    <property type="entry name" value="SHEWANELLA-LIKE PROTEIN PHOSPHATASE 1"/>
    <property type="match status" value="1"/>
</dbReference>
<evidence type="ECO:0000259" key="2">
    <source>
        <dbReference type="Pfam" id="PF00149"/>
    </source>
</evidence>
<dbReference type="Pfam" id="PF00149">
    <property type="entry name" value="Metallophos"/>
    <property type="match status" value="1"/>
</dbReference>
<organism evidence="3 4">
    <name type="scientific">Winogradskyella maritima</name>
    <dbReference type="NCBI Taxonomy" id="1517766"/>
    <lineage>
        <taxon>Bacteria</taxon>
        <taxon>Pseudomonadati</taxon>
        <taxon>Bacteroidota</taxon>
        <taxon>Flavobacteriia</taxon>
        <taxon>Flavobacteriales</taxon>
        <taxon>Flavobacteriaceae</taxon>
        <taxon>Winogradskyella</taxon>
    </lineage>
</organism>
<dbReference type="Proteomes" id="UP001595812">
    <property type="component" value="Unassembled WGS sequence"/>
</dbReference>
<comment type="caution">
    <text evidence="3">The sequence shown here is derived from an EMBL/GenBank/DDBJ whole genome shotgun (WGS) entry which is preliminary data.</text>
</comment>
<evidence type="ECO:0000313" key="3">
    <source>
        <dbReference type="EMBL" id="MFC3878524.1"/>
    </source>
</evidence>
<reference evidence="4" key="1">
    <citation type="journal article" date="2019" name="Int. J. Syst. Evol. Microbiol.">
        <title>The Global Catalogue of Microorganisms (GCM) 10K type strain sequencing project: providing services to taxonomists for standard genome sequencing and annotation.</title>
        <authorList>
            <consortium name="The Broad Institute Genomics Platform"/>
            <consortium name="The Broad Institute Genome Sequencing Center for Infectious Disease"/>
            <person name="Wu L."/>
            <person name="Ma J."/>
        </authorList>
    </citation>
    <scope>NUCLEOTIDE SEQUENCE [LARGE SCALE GENOMIC DNA]</scope>
    <source>
        <strain evidence="4">CECT 8979</strain>
    </source>
</reference>
<name>A0ABV8ALB9_9FLAO</name>
<accession>A0ABV8ALB9</accession>
<protein>
    <submittedName>
        <fullName evidence="3">Metallophosphoesterase</fullName>
    </submittedName>
</protein>
<evidence type="ECO:0000313" key="4">
    <source>
        <dbReference type="Proteomes" id="UP001595812"/>
    </source>
</evidence>
<dbReference type="SUPFAM" id="SSF56300">
    <property type="entry name" value="Metallo-dependent phosphatases"/>
    <property type="match status" value="1"/>
</dbReference>
<feature type="domain" description="Calcineurin-like phosphoesterase" evidence="2">
    <location>
        <begin position="100"/>
        <end position="324"/>
    </location>
</feature>
<dbReference type="RefSeq" id="WP_386103025.1">
    <property type="nucleotide sequence ID" value="NZ_JBHSAT010000023.1"/>
</dbReference>
<dbReference type="InterPro" id="IPR004843">
    <property type="entry name" value="Calcineurin-like_PHP"/>
</dbReference>
<dbReference type="EMBL" id="JBHSAT010000023">
    <property type="protein sequence ID" value="MFC3878524.1"/>
    <property type="molecule type" value="Genomic_DNA"/>
</dbReference>
<proteinExistence type="predicted"/>
<feature type="region of interest" description="Disordered" evidence="1">
    <location>
        <begin position="8"/>
        <end position="30"/>
    </location>
</feature>
<evidence type="ECO:0000256" key="1">
    <source>
        <dbReference type="SAM" id="MobiDB-lite"/>
    </source>
</evidence>